<gene>
    <name evidence="2" type="ORF">LNV07_00760</name>
</gene>
<name>A0ABT2YAP3_9BURK</name>
<evidence type="ECO:0000256" key="1">
    <source>
        <dbReference type="SAM" id="MobiDB-lite"/>
    </source>
</evidence>
<reference evidence="2 3" key="1">
    <citation type="submission" date="2021-11" db="EMBL/GenBank/DDBJ databases">
        <authorList>
            <person name="Liang Q."/>
            <person name="Mou H."/>
            <person name="Liu Z."/>
        </authorList>
    </citation>
    <scope>NUCLEOTIDE SEQUENCE [LARGE SCALE GENOMIC DNA]</scope>
    <source>
        <strain evidence="2 3">CHU3</strain>
    </source>
</reference>
<accession>A0ABT2YAP3</accession>
<keyword evidence="3" id="KW-1185">Reference proteome</keyword>
<dbReference type="Gene3D" id="3.40.50.300">
    <property type="entry name" value="P-loop containing nucleotide triphosphate hydrolases"/>
    <property type="match status" value="1"/>
</dbReference>
<organism evidence="2 3">
    <name type="scientific">Roseateles oligotrophus</name>
    <dbReference type="NCBI Taxonomy" id="1769250"/>
    <lineage>
        <taxon>Bacteria</taxon>
        <taxon>Pseudomonadati</taxon>
        <taxon>Pseudomonadota</taxon>
        <taxon>Betaproteobacteria</taxon>
        <taxon>Burkholderiales</taxon>
        <taxon>Sphaerotilaceae</taxon>
        <taxon>Roseateles</taxon>
    </lineage>
</organism>
<proteinExistence type="predicted"/>
<dbReference type="PIRSF" id="PIRSF037290">
    <property type="entry name" value="UCP037290"/>
    <property type="match status" value="1"/>
</dbReference>
<dbReference type="InterPro" id="IPR027417">
    <property type="entry name" value="P-loop_NTPase"/>
</dbReference>
<dbReference type="Proteomes" id="UP001209701">
    <property type="component" value="Unassembled WGS sequence"/>
</dbReference>
<protein>
    <submittedName>
        <fullName evidence="2">Recombinase RecA</fullName>
    </submittedName>
</protein>
<dbReference type="SUPFAM" id="SSF52540">
    <property type="entry name" value="P-loop containing nucleoside triphosphate hydrolases"/>
    <property type="match status" value="1"/>
</dbReference>
<comment type="caution">
    <text evidence="2">The sequence shown here is derived from an EMBL/GenBank/DDBJ whole genome shotgun (WGS) entry which is preliminary data.</text>
</comment>
<dbReference type="EMBL" id="JAJIRN010000001">
    <property type="protein sequence ID" value="MCV2366632.1"/>
    <property type="molecule type" value="Genomic_DNA"/>
</dbReference>
<dbReference type="RefSeq" id="WP_263569270.1">
    <property type="nucleotide sequence ID" value="NZ_JAJIRN010000001.1"/>
</dbReference>
<sequence length="295" mass="31221">MFAADPIPPPPSSAAANSARLDALLQARVWRASSLGSSHSMCVGSGFSALDAELPGGGWPTQSLSEILSDSVATLEWRLLAPALRLLLQTEAGKPPAASGNKKKAGRGAASRLSATHPERPLLLINPPLAPHLPGLQRAGLQPQRLIWVAPQTPAQQLWVLEQAIKANASAAILAWLPNAAPEQIRRLQSCAQLMDAPIFLFRPLAVQTQSSAAPLRLCVSAGPGWTLQLHILKRRGPVHEGLLSLPAMPADLAQVLTPRMLGLALPRAQHPGPIAVEARHALARPATQPANQLR</sequence>
<feature type="region of interest" description="Disordered" evidence="1">
    <location>
        <begin position="93"/>
        <end position="114"/>
    </location>
</feature>
<evidence type="ECO:0000313" key="3">
    <source>
        <dbReference type="Proteomes" id="UP001209701"/>
    </source>
</evidence>
<evidence type="ECO:0000313" key="2">
    <source>
        <dbReference type="EMBL" id="MCV2366632.1"/>
    </source>
</evidence>
<dbReference type="InterPro" id="IPR017166">
    <property type="entry name" value="UCP037290"/>
</dbReference>